<dbReference type="GO" id="GO:0000272">
    <property type="term" value="P:polysaccharide catabolic process"/>
    <property type="evidence" value="ECO:0007669"/>
    <property type="project" value="InterPro"/>
</dbReference>
<feature type="domain" description="PKD" evidence="2">
    <location>
        <begin position="257"/>
        <end position="343"/>
    </location>
</feature>
<name>A0A8J7Y9E1_9EURY</name>
<reference evidence="3 4" key="1">
    <citation type="submission" date="2021-06" db="EMBL/GenBank/DDBJ databases">
        <title>New haloarchaea isolates fom saline soil.</title>
        <authorList>
            <person name="Duran-Viseras A."/>
            <person name="Sanchez-Porro C.S."/>
            <person name="Ventosa A."/>
        </authorList>
    </citation>
    <scope>NUCLEOTIDE SEQUENCE [LARGE SCALE GENOMIC DNA]</scope>
    <source>
        <strain evidence="3 4">JCM 183640</strain>
    </source>
</reference>
<proteinExistence type="predicted"/>
<dbReference type="EMBL" id="JAHQXF010000001">
    <property type="protein sequence ID" value="MBV0924114.1"/>
    <property type="molecule type" value="Genomic_DNA"/>
</dbReference>
<keyword evidence="4" id="KW-1185">Reference proteome</keyword>
<dbReference type="RefSeq" id="WP_162317191.1">
    <property type="nucleotide sequence ID" value="NZ_JAHQXF010000001.1"/>
</dbReference>
<evidence type="ECO:0000313" key="4">
    <source>
        <dbReference type="Proteomes" id="UP000766550"/>
    </source>
</evidence>
<feature type="compositionally biased region" description="Low complexity" evidence="1">
    <location>
        <begin position="179"/>
        <end position="190"/>
    </location>
</feature>
<organism evidence="3 4">
    <name type="scientific">Haloarcula limicola</name>
    <dbReference type="NCBI Taxonomy" id="1429915"/>
    <lineage>
        <taxon>Archaea</taxon>
        <taxon>Methanobacteriati</taxon>
        <taxon>Methanobacteriota</taxon>
        <taxon>Stenosarchaea group</taxon>
        <taxon>Halobacteria</taxon>
        <taxon>Halobacteriales</taxon>
        <taxon>Haloarculaceae</taxon>
        <taxon>Haloarcula</taxon>
    </lineage>
</organism>
<dbReference type="GO" id="GO:0031410">
    <property type="term" value="C:cytoplasmic vesicle"/>
    <property type="evidence" value="ECO:0007669"/>
    <property type="project" value="TreeGrafter"/>
</dbReference>
<dbReference type="Pfam" id="PF18911">
    <property type="entry name" value="PKD_4"/>
    <property type="match status" value="1"/>
</dbReference>
<dbReference type="InterPro" id="IPR035986">
    <property type="entry name" value="PKD_dom_sf"/>
</dbReference>
<dbReference type="Pfam" id="PF07705">
    <property type="entry name" value="CARDB"/>
    <property type="match status" value="1"/>
</dbReference>
<dbReference type="CDD" id="cd00146">
    <property type="entry name" value="PKD"/>
    <property type="match status" value="1"/>
</dbReference>
<feature type="region of interest" description="Disordered" evidence="1">
    <location>
        <begin position="154"/>
        <end position="190"/>
    </location>
</feature>
<comment type="caution">
    <text evidence="3">The sequence shown here is derived from an EMBL/GenBank/DDBJ whole genome shotgun (WGS) entry which is preliminary data.</text>
</comment>
<protein>
    <submittedName>
        <fullName evidence="3">PKD domain-containing protein</fullName>
    </submittedName>
</protein>
<evidence type="ECO:0000259" key="2">
    <source>
        <dbReference type="PROSITE" id="PS50093"/>
    </source>
</evidence>
<dbReference type="Gene3D" id="1.10.1330.10">
    <property type="entry name" value="Dockerin domain"/>
    <property type="match status" value="1"/>
</dbReference>
<dbReference type="PANTHER" id="PTHR46182">
    <property type="entry name" value="FI19480P1"/>
    <property type="match status" value="1"/>
</dbReference>
<dbReference type="PROSITE" id="PS00018">
    <property type="entry name" value="EF_HAND_1"/>
    <property type="match status" value="1"/>
</dbReference>
<dbReference type="InterPro" id="IPR011635">
    <property type="entry name" value="CARDB"/>
</dbReference>
<sequence>MRTTIQTRFKRATAAFLALAVVLSVLGPVGMAAAAPSVSVTQSADSTTVNPGGTVTFTTDLTVEELNAPQLSATTPDGWAITSQDPDGAAYNGEGTWQWLIGGNVTYTVTYTVQVPEDASPGEYTIGAEGSALTPETDSTRFADTDSTVITVEEEQTNAAPTADAGADQTVDEGDDVSLDASGSSDPDGDALSYDWTVTDAAGTGVSLADADTATPTFTAPSVDSATTLTFEVEVADGNGGTDTDTVSVTVEPVNEDPTASISGPASAQVGESLTFDATASDDGSIASYEWDFGDGETATGQSVTHSFDSEGDYTVELTVTDDEGATATATQSVSVSAAPAPASFQITNLDAPASATQGDTVTVEATVENTGDEEATKSVEFTFDGSVVDSQDLTLASGASEDVQFTLDTTGVDAGTYTHGVSTEDDSETAQITVEAASEPSPGSVDVSLVPADQTATTGDEVTYDVVVSGTDDVGAFEGTVSLSDTSSAVITDVSTPAAADNEVVDVSDQTADVQVYNLPSNTDDPVTVATITLSAESTGETDISLSDTSVFNEQGTGYTVDSTGDATLSVSLAPVVGDTPPADIDGDGVFEDINGNGEFNIVDVQALFYNLDSPTVENNVALFDFNGDGQVNVGDVQTAFYAVTSSQ</sequence>
<dbReference type="InterPro" id="IPR029865">
    <property type="entry name" value="KIAA0319-like"/>
</dbReference>
<dbReference type="PANTHER" id="PTHR46182:SF2">
    <property type="entry name" value="FI19480P1"/>
    <property type="match status" value="1"/>
</dbReference>
<dbReference type="OrthoDB" id="275398at2157"/>
<dbReference type="InterPro" id="IPR000601">
    <property type="entry name" value="PKD_dom"/>
</dbReference>
<dbReference type="GO" id="GO:0016020">
    <property type="term" value="C:membrane"/>
    <property type="evidence" value="ECO:0007669"/>
    <property type="project" value="TreeGrafter"/>
</dbReference>
<dbReference type="Pfam" id="PF22352">
    <property type="entry name" value="K319L-like_PKD"/>
    <property type="match status" value="1"/>
</dbReference>
<dbReference type="SMART" id="SM00089">
    <property type="entry name" value="PKD"/>
    <property type="match status" value="2"/>
</dbReference>
<gene>
    <name evidence="3" type="ORF">KTS45_07835</name>
</gene>
<evidence type="ECO:0000313" key="3">
    <source>
        <dbReference type="EMBL" id="MBV0924114.1"/>
    </source>
</evidence>
<evidence type="ECO:0000256" key="1">
    <source>
        <dbReference type="SAM" id="MobiDB-lite"/>
    </source>
</evidence>
<dbReference type="Gene3D" id="2.60.40.10">
    <property type="entry name" value="Immunoglobulins"/>
    <property type="match status" value="3"/>
</dbReference>
<dbReference type="InterPro" id="IPR018247">
    <property type="entry name" value="EF_Hand_1_Ca_BS"/>
</dbReference>
<dbReference type="AlphaFoldDB" id="A0A8J7Y9E1"/>
<dbReference type="SUPFAM" id="SSF63446">
    <property type="entry name" value="Type I dockerin domain"/>
    <property type="match status" value="1"/>
</dbReference>
<dbReference type="InterPro" id="IPR013783">
    <property type="entry name" value="Ig-like_fold"/>
</dbReference>
<accession>A0A8J7Y9E1</accession>
<dbReference type="InterPro" id="IPR036439">
    <property type="entry name" value="Dockerin_dom_sf"/>
</dbReference>
<dbReference type="InterPro" id="IPR022409">
    <property type="entry name" value="PKD/Chitinase_dom"/>
</dbReference>
<dbReference type="Proteomes" id="UP000766550">
    <property type="component" value="Unassembled WGS sequence"/>
</dbReference>
<dbReference type="SUPFAM" id="SSF49299">
    <property type="entry name" value="PKD domain"/>
    <property type="match status" value="2"/>
</dbReference>
<dbReference type="PROSITE" id="PS50093">
    <property type="entry name" value="PKD"/>
    <property type="match status" value="1"/>
</dbReference>